<comment type="caution">
    <text evidence="1">The sequence shown here is derived from an EMBL/GenBank/DDBJ whole genome shotgun (WGS) entry which is preliminary data.</text>
</comment>
<gene>
    <name evidence="1" type="primary">Cni-usip-1</name>
    <name evidence="1" type="synonym">Cnig_chr_V.g18949</name>
    <name evidence="1" type="ORF">B9Z55_018949</name>
</gene>
<dbReference type="SUPFAM" id="SSF81301">
    <property type="entry name" value="Nucleotidyltransferase"/>
    <property type="match status" value="1"/>
</dbReference>
<reference evidence="2" key="1">
    <citation type="submission" date="2017-10" db="EMBL/GenBank/DDBJ databases">
        <title>Rapid genome shrinkage in a self-fertile nematode reveals novel sperm competition proteins.</title>
        <authorList>
            <person name="Yin D."/>
            <person name="Schwarz E.M."/>
            <person name="Thomas C.G."/>
            <person name="Felde R.L."/>
            <person name="Korf I.F."/>
            <person name="Cutter A.D."/>
            <person name="Schartner C.M."/>
            <person name="Ralston E.J."/>
            <person name="Meyer B.J."/>
            <person name="Haag E.S."/>
        </authorList>
    </citation>
    <scope>NUCLEOTIDE SEQUENCE [LARGE SCALE GENOMIC DNA]</scope>
    <source>
        <strain evidence="2">JU1422</strain>
    </source>
</reference>
<organism evidence="1 2">
    <name type="scientific">Caenorhabditis nigoni</name>
    <dbReference type="NCBI Taxonomy" id="1611254"/>
    <lineage>
        <taxon>Eukaryota</taxon>
        <taxon>Metazoa</taxon>
        <taxon>Ecdysozoa</taxon>
        <taxon>Nematoda</taxon>
        <taxon>Chromadorea</taxon>
        <taxon>Rhabditida</taxon>
        <taxon>Rhabditina</taxon>
        <taxon>Rhabditomorpha</taxon>
        <taxon>Rhabditoidea</taxon>
        <taxon>Rhabditidae</taxon>
        <taxon>Peloderinae</taxon>
        <taxon>Caenorhabditis</taxon>
    </lineage>
</organism>
<dbReference type="Gene3D" id="1.10.1410.10">
    <property type="match status" value="1"/>
</dbReference>
<dbReference type="InterPro" id="IPR043519">
    <property type="entry name" value="NT_sf"/>
</dbReference>
<dbReference type="PANTHER" id="PTHR12271">
    <property type="entry name" value="POLY A POLYMERASE CID PAP -RELATED"/>
    <property type="match status" value="1"/>
</dbReference>
<dbReference type="STRING" id="1611254.A0A2G5TGF5"/>
<dbReference type="AlphaFoldDB" id="A0A2G5TGF5"/>
<sequence length="664" mass="75727">MSFESDLINNYDCRHVVVVRWNAGDRSTLVPSPRTIVSFIESVGYKLGNKDRIGYSPTPRHTEQFIILPMTSIEEAKRISADSEKKGFGINSTTIHMNTLIGTNGIRLKDGVDFMKISQEHFNNSEILDLLVITIRLELPERLEIIENGFNLIKRGLSELIENAKCEMFGSFTSKVRRTGFSDIDINVDSVTQPGDRQLNPRHLKQVSAYPKCLVDHPLTKAELTEYPKEETIKLLYRCFIENDVFKNKFEIKYVPARTPLLVFKTISADGLNVSYDVSICNQSGVDKANLLDEFVMKDKSVHNKMKNAMLFVVHWARSNKLLPGAYSDEKLETRTNLNSYIFNQLIIHFVQATADKILVHPQARFGARVDEYNFDTLFTDHTKFLSEFFKYYASFDFSTKAIYGKQAMLKTTMINVHGAKMSPLMMMDPMDCTHNISGNVTEEAVKLLNGLIRNTLFILKQKNFKVNFLLETNQVALSMMTGRESTISVTTKMVEGREVHYMSVQLPMVIETSEDLMLLLTRILRFDVSPNYQGPSSFDLFNTGGVIFCAQAKSWIGRRNKKRQLRSARSDLTPLQLDVMCSDTYQYQDEVVAELRIAMADLKKIKMRFAYIEMLKGQVSDVRDAMHYLMDQFVFNNLDELKKNGGIQSISSIPSADTILPPS</sequence>
<dbReference type="GO" id="GO:0031123">
    <property type="term" value="P:RNA 3'-end processing"/>
    <property type="evidence" value="ECO:0007669"/>
    <property type="project" value="TreeGrafter"/>
</dbReference>
<name>A0A2G5TGF5_9PELO</name>
<dbReference type="SUPFAM" id="SSF81631">
    <property type="entry name" value="PAP/OAS1 substrate-binding domain"/>
    <property type="match status" value="1"/>
</dbReference>
<evidence type="ECO:0000313" key="1">
    <source>
        <dbReference type="EMBL" id="PIC26348.1"/>
    </source>
</evidence>
<protein>
    <recommendedName>
        <fullName evidence="3">PAP-associated domain-containing protein</fullName>
    </recommendedName>
</protein>
<accession>A0A2G5TGF5</accession>
<dbReference type="GO" id="GO:0050265">
    <property type="term" value="F:RNA uridylyltransferase activity"/>
    <property type="evidence" value="ECO:0007669"/>
    <property type="project" value="TreeGrafter"/>
</dbReference>
<dbReference type="Proteomes" id="UP000230233">
    <property type="component" value="Chromosome V"/>
</dbReference>
<keyword evidence="2" id="KW-1185">Reference proteome</keyword>
<evidence type="ECO:0008006" key="3">
    <source>
        <dbReference type="Google" id="ProtNLM"/>
    </source>
</evidence>
<dbReference type="PANTHER" id="PTHR12271:SF137">
    <property type="entry name" value="U6 SNRNA-SPECIFIC TERMINAL URIDYLYLTRANSFERASE"/>
    <property type="match status" value="1"/>
</dbReference>
<evidence type="ECO:0000313" key="2">
    <source>
        <dbReference type="Proteomes" id="UP000230233"/>
    </source>
</evidence>
<dbReference type="EMBL" id="PDUG01000005">
    <property type="protein sequence ID" value="PIC26348.1"/>
    <property type="molecule type" value="Genomic_DNA"/>
</dbReference>
<dbReference type="OrthoDB" id="434989at2759"/>
<dbReference type="Gene3D" id="3.30.460.10">
    <property type="entry name" value="Beta Polymerase, domain 2"/>
    <property type="match status" value="1"/>
</dbReference>
<proteinExistence type="predicted"/>